<evidence type="ECO:0000313" key="4">
    <source>
        <dbReference type="Proteomes" id="UP000823941"/>
    </source>
</evidence>
<evidence type="ECO:0000313" key="3">
    <source>
        <dbReference type="EMBL" id="KAG7304222.1"/>
    </source>
</evidence>
<feature type="region of interest" description="Disordered" evidence="1">
    <location>
        <begin position="44"/>
        <end position="174"/>
    </location>
</feature>
<comment type="caution">
    <text evidence="3">The sequence shown here is derived from an EMBL/GenBank/DDBJ whole genome shotgun (WGS) entry which is preliminary data.</text>
</comment>
<feature type="compositionally biased region" description="Basic and acidic residues" evidence="1">
    <location>
        <begin position="61"/>
        <end position="76"/>
    </location>
</feature>
<organism evidence="3 4">
    <name type="scientific">Plutella xylostella</name>
    <name type="common">Diamondback moth</name>
    <name type="synonym">Plutella maculipennis</name>
    <dbReference type="NCBI Taxonomy" id="51655"/>
    <lineage>
        <taxon>Eukaryota</taxon>
        <taxon>Metazoa</taxon>
        <taxon>Ecdysozoa</taxon>
        <taxon>Arthropoda</taxon>
        <taxon>Hexapoda</taxon>
        <taxon>Insecta</taxon>
        <taxon>Pterygota</taxon>
        <taxon>Neoptera</taxon>
        <taxon>Endopterygota</taxon>
        <taxon>Lepidoptera</taxon>
        <taxon>Glossata</taxon>
        <taxon>Ditrysia</taxon>
        <taxon>Yponomeutoidea</taxon>
        <taxon>Plutellidae</taxon>
        <taxon>Plutella</taxon>
    </lineage>
</organism>
<feature type="compositionally biased region" description="Basic and acidic residues" evidence="1">
    <location>
        <begin position="92"/>
        <end position="145"/>
    </location>
</feature>
<dbReference type="EMBL" id="JAHIBW010000015">
    <property type="protein sequence ID" value="KAG7304222.1"/>
    <property type="molecule type" value="Genomic_DNA"/>
</dbReference>
<dbReference type="Proteomes" id="UP000823941">
    <property type="component" value="Chromosome 15"/>
</dbReference>
<feature type="chain" id="PRO_5045316929" description="Secreted protein" evidence="2">
    <location>
        <begin position="26"/>
        <end position="174"/>
    </location>
</feature>
<name>A0ABQ7QG93_PLUXY</name>
<evidence type="ECO:0000256" key="2">
    <source>
        <dbReference type="SAM" id="SignalP"/>
    </source>
</evidence>
<feature type="compositionally biased region" description="Low complexity" evidence="1">
    <location>
        <begin position="148"/>
        <end position="157"/>
    </location>
</feature>
<evidence type="ECO:0000256" key="1">
    <source>
        <dbReference type="SAM" id="MobiDB-lite"/>
    </source>
</evidence>
<sequence>MECYARLLKTTLIFGTGLYSGLLLAQDGGVGRVDPPGVIIEKTSGTIKNLLPERPPPCPPKNKEDSNLKKKKDGGGKGDNSGSNIYVDEDSSETKYRQRGSKTLEDEREVKNGKEPKTDYSEPKPIIEEKPTFKECKCSEQKQGDQEAAAAAAAARAENQSKKPCKPKKKNEPE</sequence>
<accession>A0ABQ7QG93</accession>
<protein>
    <recommendedName>
        <fullName evidence="5">Secreted protein</fullName>
    </recommendedName>
</protein>
<keyword evidence="2" id="KW-0732">Signal</keyword>
<reference evidence="3 4" key="1">
    <citation type="submission" date="2021-06" db="EMBL/GenBank/DDBJ databases">
        <title>A haploid diamondback moth (Plutella xylostella L.) genome assembly resolves 31 chromosomes and identifies a diamide resistance mutation.</title>
        <authorList>
            <person name="Ward C.M."/>
            <person name="Perry K.D."/>
            <person name="Baker G."/>
            <person name="Powis K."/>
            <person name="Heckel D.G."/>
            <person name="Baxter S.W."/>
        </authorList>
    </citation>
    <scope>NUCLEOTIDE SEQUENCE [LARGE SCALE GENOMIC DNA]</scope>
    <source>
        <strain evidence="3 4">LV</strain>
        <tissue evidence="3">Single pupa</tissue>
    </source>
</reference>
<proteinExistence type="predicted"/>
<gene>
    <name evidence="3" type="ORF">JYU34_011160</name>
</gene>
<keyword evidence="4" id="KW-1185">Reference proteome</keyword>
<feature type="compositionally biased region" description="Basic residues" evidence="1">
    <location>
        <begin position="163"/>
        <end position="174"/>
    </location>
</feature>
<evidence type="ECO:0008006" key="5">
    <source>
        <dbReference type="Google" id="ProtNLM"/>
    </source>
</evidence>
<feature type="signal peptide" evidence="2">
    <location>
        <begin position="1"/>
        <end position="25"/>
    </location>
</feature>